<evidence type="ECO:0000256" key="1">
    <source>
        <dbReference type="SAM" id="Phobius"/>
    </source>
</evidence>
<feature type="transmembrane region" description="Helical" evidence="1">
    <location>
        <begin position="200"/>
        <end position="222"/>
    </location>
</feature>
<dbReference type="Proteomes" id="UP001190700">
    <property type="component" value="Unassembled WGS sequence"/>
</dbReference>
<accession>A0AAE0FNP4</accession>
<evidence type="ECO:0000313" key="2">
    <source>
        <dbReference type="EMBL" id="KAK3263094.1"/>
    </source>
</evidence>
<feature type="transmembrane region" description="Helical" evidence="1">
    <location>
        <begin position="140"/>
        <end position="158"/>
    </location>
</feature>
<comment type="caution">
    <text evidence="2">The sequence shown here is derived from an EMBL/GenBank/DDBJ whole genome shotgun (WGS) entry which is preliminary data.</text>
</comment>
<keyword evidence="3" id="KW-1185">Reference proteome</keyword>
<sequence length="386" mass="42657">MAAVHRPERSAGHGGVHSSHFVKPMQREALVGSPPAKYFQPFDTDFVSIWQTGESADLSSVGRIRLRLDLCFPLSTKRSCGVKVGEAGERLLSGQASELAPQARGGRGGDQRTPLLEVTRRLLQTGFVLVVQIITNDDTIALFYALCIAGGAIILLCRCMPYTSDDMDRLCFIILLNQVFVQFLLFWIHAEPDRKEGLGIAMMMCQVPVMSYAMYLIVPCYAPTFRLLMHGVHDVLDRHWDIDNLTVSAKKHLSYVIITPGLTSLRRGVRRGAKLFHPGRPATEERAIYTPNSLAAMHNENLVHSEDQASSVQGKDSAADAKLPFPNDINWMAAENETSELDPAGDDDASVFEVSLTPREDPLLNADMSLELGRFNIDSNDSKMSL</sequence>
<gene>
    <name evidence="2" type="ORF">CYMTET_28080</name>
</gene>
<keyword evidence="1" id="KW-0812">Transmembrane</keyword>
<proteinExistence type="predicted"/>
<keyword evidence="1" id="KW-0472">Membrane</keyword>
<feature type="transmembrane region" description="Helical" evidence="1">
    <location>
        <begin position="170"/>
        <end position="188"/>
    </location>
</feature>
<evidence type="ECO:0000313" key="3">
    <source>
        <dbReference type="Proteomes" id="UP001190700"/>
    </source>
</evidence>
<dbReference type="EMBL" id="LGRX02015724">
    <property type="protein sequence ID" value="KAK3263094.1"/>
    <property type="molecule type" value="Genomic_DNA"/>
</dbReference>
<organism evidence="2 3">
    <name type="scientific">Cymbomonas tetramitiformis</name>
    <dbReference type="NCBI Taxonomy" id="36881"/>
    <lineage>
        <taxon>Eukaryota</taxon>
        <taxon>Viridiplantae</taxon>
        <taxon>Chlorophyta</taxon>
        <taxon>Pyramimonadophyceae</taxon>
        <taxon>Pyramimonadales</taxon>
        <taxon>Pyramimonadaceae</taxon>
        <taxon>Cymbomonas</taxon>
    </lineage>
</organism>
<dbReference type="AlphaFoldDB" id="A0AAE0FNP4"/>
<protein>
    <submittedName>
        <fullName evidence="2">Uncharacterized protein</fullName>
    </submittedName>
</protein>
<keyword evidence="1" id="KW-1133">Transmembrane helix</keyword>
<name>A0AAE0FNP4_9CHLO</name>
<reference evidence="2 3" key="1">
    <citation type="journal article" date="2015" name="Genome Biol. Evol.">
        <title>Comparative Genomics of a Bacterivorous Green Alga Reveals Evolutionary Causalities and Consequences of Phago-Mixotrophic Mode of Nutrition.</title>
        <authorList>
            <person name="Burns J.A."/>
            <person name="Paasch A."/>
            <person name="Narechania A."/>
            <person name="Kim E."/>
        </authorList>
    </citation>
    <scope>NUCLEOTIDE SEQUENCE [LARGE SCALE GENOMIC DNA]</scope>
    <source>
        <strain evidence="2 3">PLY_AMNH</strain>
    </source>
</reference>